<evidence type="ECO:0000256" key="1">
    <source>
        <dbReference type="SAM" id="MobiDB-lite"/>
    </source>
</evidence>
<name>A0A9W7H021_HIBTR</name>
<protein>
    <submittedName>
        <fullName evidence="2">Uncharacterized protein</fullName>
    </submittedName>
</protein>
<keyword evidence="3" id="KW-1185">Reference proteome</keyword>
<dbReference type="OrthoDB" id="1937287at2759"/>
<organism evidence="2 3">
    <name type="scientific">Hibiscus trionum</name>
    <name type="common">Flower of an hour</name>
    <dbReference type="NCBI Taxonomy" id="183268"/>
    <lineage>
        <taxon>Eukaryota</taxon>
        <taxon>Viridiplantae</taxon>
        <taxon>Streptophyta</taxon>
        <taxon>Embryophyta</taxon>
        <taxon>Tracheophyta</taxon>
        <taxon>Spermatophyta</taxon>
        <taxon>Magnoliopsida</taxon>
        <taxon>eudicotyledons</taxon>
        <taxon>Gunneridae</taxon>
        <taxon>Pentapetalae</taxon>
        <taxon>rosids</taxon>
        <taxon>malvids</taxon>
        <taxon>Malvales</taxon>
        <taxon>Malvaceae</taxon>
        <taxon>Malvoideae</taxon>
        <taxon>Hibiscus</taxon>
    </lineage>
</organism>
<proteinExistence type="predicted"/>
<dbReference type="EMBL" id="BSYR01000006">
    <property type="protein sequence ID" value="GMI67981.1"/>
    <property type="molecule type" value="Genomic_DNA"/>
</dbReference>
<feature type="compositionally biased region" description="Polar residues" evidence="1">
    <location>
        <begin position="1"/>
        <end position="12"/>
    </location>
</feature>
<dbReference type="AlphaFoldDB" id="A0A9W7H021"/>
<evidence type="ECO:0000313" key="2">
    <source>
        <dbReference type="EMBL" id="GMI67981.1"/>
    </source>
</evidence>
<accession>A0A9W7H021</accession>
<feature type="compositionally biased region" description="Basic and acidic residues" evidence="1">
    <location>
        <begin position="25"/>
        <end position="38"/>
    </location>
</feature>
<evidence type="ECO:0000313" key="3">
    <source>
        <dbReference type="Proteomes" id="UP001165190"/>
    </source>
</evidence>
<comment type="caution">
    <text evidence="2">The sequence shown here is derived from an EMBL/GenBank/DDBJ whole genome shotgun (WGS) entry which is preliminary data.</text>
</comment>
<reference evidence="2" key="1">
    <citation type="submission" date="2023-05" db="EMBL/GenBank/DDBJ databases">
        <title>Genome and transcriptome analyses reveal genes involved in the formation of fine ridges on petal epidermal cells in Hibiscus trionum.</title>
        <authorList>
            <person name="Koshimizu S."/>
            <person name="Masuda S."/>
            <person name="Ishii T."/>
            <person name="Shirasu K."/>
            <person name="Hoshino A."/>
            <person name="Arita M."/>
        </authorList>
    </citation>
    <scope>NUCLEOTIDE SEQUENCE</scope>
    <source>
        <strain evidence="2">Hamamatsu line</strain>
    </source>
</reference>
<gene>
    <name evidence="2" type="ORF">HRI_000467400</name>
</gene>
<dbReference type="Proteomes" id="UP001165190">
    <property type="component" value="Unassembled WGS sequence"/>
</dbReference>
<sequence length="127" mass="14578">MPSNIASATPNNIALEIPDNIASEMPDKDTVENKKASEGPDSTPQINFPCKERIEHILLPLSFPQRLKRKKQEYQFKKFLDILKQVHINIPLVEAIEQMSNYAKFLKDIVSKRTRIGEFETIPETEV</sequence>
<feature type="region of interest" description="Disordered" evidence="1">
    <location>
        <begin position="1"/>
        <end position="47"/>
    </location>
</feature>